<dbReference type="GO" id="GO:0008616">
    <property type="term" value="P:tRNA queuosine(34) biosynthetic process"/>
    <property type="evidence" value="ECO:0007669"/>
    <property type="project" value="UniProtKB-KW"/>
</dbReference>
<dbReference type="InterPro" id="IPR007115">
    <property type="entry name" value="6-PTP_synth/QueD"/>
</dbReference>
<gene>
    <name evidence="11" type="ordered locus">Cag_0373</name>
</gene>
<dbReference type="KEGG" id="cch:Cag_0373"/>
<dbReference type="FunFam" id="3.30.479.10:FF:000003">
    <property type="entry name" value="6-pyruvoyl tetrahydrobiopterin synthase"/>
    <property type="match status" value="1"/>
</dbReference>
<accession>Q3ATM9</accession>
<dbReference type="AlphaFoldDB" id="Q3ATM9"/>
<evidence type="ECO:0000313" key="11">
    <source>
        <dbReference type="EMBL" id="ABB27646.1"/>
    </source>
</evidence>
<dbReference type="EMBL" id="CP000108">
    <property type="protein sequence ID" value="ABB27646.1"/>
    <property type="molecule type" value="Genomic_DNA"/>
</dbReference>
<feature type="binding site" evidence="10">
    <location>
        <position position="50"/>
    </location>
    <ligand>
        <name>Zn(2+)</name>
        <dbReference type="ChEBI" id="CHEBI:29105"/>
    </ligand>
</feature>
<dbReference type="GO" id="GO:0046872">
    <property type="term" value="F:metal ion binding"/>
    <property type="evidence" value="ECO:0007669"/>
    <property type="project" value="UniProtKB-KW"/>
</dbReference>
<dbReference type="UniPathway" id="UPA00391"/>
<dbReference type="PANTHER" id="PTHR12589:SF7">
    <property type="entry name" value="6-PYRUVOYL TETRAHYDROBIOPTERIN SYNTHASE"/>
    <property type="match status" value="1"/>
</dbReference>
<evidence type="ECO:0000256" key="7">
    <source>
        <dbReference type="ARBA" id="ARBA00048807"/>
    </source>
</evidence>
<evidence type="ECO:0000256" key="9">
    <source>
        <dbReference type="PIRSR" id="PIRSR006113-1"/>
    </source>
</evidence>
<feature type="binding site" evidence="10">
    <location>
        <position position="48"/>
    </location>
    <ligand>
        <name>Zn(2+)</name>
        <dbReference type="ChEBI" id="CHEBI:29105"/>
    </ligand>
</feature>
<dbReference type="PROSITE" id="PS00987">
    <property type="entry name" value="PTPS_1"/>
    <property type="match status" value="1"/>
</dbReference>
<comment type="pathway">
    <text evidence="1 8">Purine metabolism; 7-cyano-7-deazaguanine biosynthesis.</text>
</comment>
<evidence type="ECO:0000256" key="10">
    <source>
        <dbReference type="PIRSR" id="PIRSR006113-2"/>
    </source>
</evidence>
<evidence type="ECO:0000256" key="1">
    <source>
        <dbReference type="ARBA" id="ARBA00005061"/>
    </source>
</evidence>
<evidence type="ECO:0000256" key="4">
    <source>
        <dbReference type="ARBA" id="ARBA00022723"/>
    </source>
</evidence>
<sequence length="148" mass="17008">MNDLLEKPRKIYVSRSIEFNAAHRLCNPTLTEEENCAIYGKCNNPHGHGHNYLLTITLSGTINRQTGFLFDLKALKAILEEEIVERFDHKHLNYDVPELSNCIPTTEILAVLIWDILAQRFTTINPAITLHEVHLYETGKNAVRYYGE</sequence>
<evidence type="ECO:0000256" key="6">
    <source>
        <dbReference type="ARBA" id="ARBA00023239"/>
    </source>
</evidence>
<comment type="cofactor">
    <cofactor evidence="8 10">
        <name>Zn(2+)</name>
        <dbReference type="ChEBI" id="CHEBI:29105"/>
    </cofactor>
    <text evidence="8 10">Binds 1 zinc ion per subunit.</text>
</comment>
<protein>
    <recommendedName>
        <fullName evidence="3 8">6-carboxy-5,6,7,8-tetrahydropterin synthase</fullName>
        <ecNumber evidence="8">4.-.-.-</ecNumber>
    </recommendedName>
</protein>
<feature type="active site" description="Charge relay system" evidence="9">
    <location>
        <position position="137"/>
    </location>
</feature>
<dbReference type="PIRSF" id="PIRSF006113">
    <property type="entry name" value="PTP_synth"/>
    <property type="match status" value="1"/>
</dbReference>
<name>Q3ATM9_CHLCH</name>
<keyword evidence="4 8" id="KW-0479">Metal-binding</keyword>
<feature type="active site" description="Proton acceptor" evidence="9">
    <location>
        <position position="42"/>
    </location>
</feature>
<reference evidence="11" key="1">
    <citation type="submission" date="2005-08" db="EMBL/GenBank/DDBJ databases">
        <title>Complete sequence of Chlorobium chlorochromatii CaD3.</title>
        <authorList>
            <person name="Copeland A."/>
            <person name="Lucas S."/>
            <person name="Lapidus A."/>
            <person name="Barry K."/>
            <person name="Detter J.C."/>
            <person name="Glavina T."/>
            <person name="Hammon N."/>
            <person name="Israni S."/>
            <person name="Pitluck S."/>
            <person name="Bryant D."/>
            <person name="Schmutz J."/>
            <person name="Larimer F."/>
            <person name="Land M."/>
            <person name="Kyrpides N."/>
            <person name="Ivanova N."/>
            <person name="Richardson P."/>
        </authorList>
    </citation>
    <scope>NUCLEOTIDE SEQUENCE [LARGE SCALE GENOMIC DNA]</scope>
    <source>
        <strain evidence="11">CaD3</strain>
    </source>
</reference>
<keyword evidence="8" id="KW-0671">Queuosine biosynthesis</keyword>
<dbReference type="eggNOG" id="COG0720">
    <property type="taxonomic scope" value="Bacteria"/>
</dbReference>
<dbReference type="GO" id="GO:0070497">
    <property type="term" value="F:6-carboxytetrahydropterin synthase activity"/>
    <property type="evidence" value="ECO:0007669"/>
    <property type="project" value="UniProtKB-EC"/>
</dbReference>
<dbReference type="Gene3D" id="3.30.479.10">
    <property type="entry name" value="6-pyruvoyl tetrahydropterin synthase/QueD"/>
    <property type="match status" value="1"/>
</dbReference>
<dbReference type="EC" id="4.-.-.-" evidence="8"/>
<dbReference type="PANTHER" id="PTHR12589">
    <property type="entry name" value="PYRUVOYL TETRAHYDROBIOPTERIN SYNTHASE"/>
    <property type="match status" value="1"/>
</dbReference>
<dbReference type="GO" id="GO:0006729">
    <property type="term" value="P:tetrahydrobiopterin biosynthetic process"/>
    <property type="evidence" value="ECO:0007669"/>
    <property type="project" value="InterPro"/>
</dbReference>
<evidence type="ECO:0000256" key="5">
    <source>
        <dbReference type="ARBA" id="ARBA00022833"/>
    </source>
</evidence>
<comment type="catalytic activity">
    <reaction evidence="7 8">
        <text>7,8-dihydroneopterin 3'-triphosphate + H2O = 6-carboxy-5,6,7,8-tetrahydropterin + triphosphate + acetaldehyde + 2 H(+)</text>
        <dbReference type="Rhea" id="RHEA:27966"/>
        <dbReference type="ChEBI" id="CHEBI:15343"/>
        <dbReference type="ChEBI" id="CHEBI:15377"/>
        <dbReference type="ChEBI" id="CHEBI:15378"/>
        <dbReference type="ChEBI" id="CHEBI:18036"/>
        <dbReference type="ChEBI" id="CHEBI:58462"/>
        <dbReference type="ChEBI" id="CHEBI:61032"/>
        <dbReference type="EC" id="4.1.2.50"/>
    </reaction>
</comment>
<dbReference type="OrthoDB" id="9804698at2"/>
<dbReference type="InterPro" id="IPR022470">
    <property type="entry name" value="PTPS_Cys_AS"/>
</dbReference>
<feature type="binding site" evidence="10">
    <location>
        <position position="23"/>
    </location>
    <ligand>
        <name>Zn(2+)</name>
        <dbReference type="ChEBI" id="CHEBI:29105"/>
    </ligand>
</feature>
<evidence type="ECO:0000256" key="2">
    <source>
        <dbReference type="ARBA" id="ARBA00008900"/>
    </source>
</evidence>
<proteinExistence type="inferred from homology"/>
<organism evidence="11">
    <name type="scientific">Chlorobium chlorochromatii (strain CaD3)</name>
    <dbReference type="NCBI Taxonomy" id="340177"/>
    <lineage>
        <taxon>Bacteria</taxon>
        <taxon>Pseudomonadati</taxon>
        <taxon>Chlorobiota</taxon>
        <taxon>Chlorobiia</taxon>
        <taxon>Chlorobiales</taxon>
        <taxon>Chlorobiaceae</taxon>
        <taxon>Chlorobium/Pelodictyon group</taxon>
        <taxon>Chlorobium</taxon>
    </lineage>
</organism>
<evidence type="ECO:0000256" key="8">
    <source>
        <dbReference type="PIRNR" id="PIRNR006113"/>
    </source>
</evidence>
<dbReference type="HOGENOM" id="CLU_111016_2_0_10"/>
<keyword evidence="5 8" id="KW-0862">Zinc</keyword>
<evidence type="ECO:0000256" key="3">
    <source>
        <dbReference type="ARBA" id="ARBA00018141"/>
    </source>
</evidence>
<dbReference type="STRING" id="340177.Cag_0373"/>
<feature type="active site" description="Charge relay system" evidence="9">
    <location>
        <position position="89"/>
    </location>
</feature>
<dbReference type="Pfam" id="PF01242">
    <property type="entry name" value="PTPS"/>
    <property type="match status" value="1"/>
</dbReference>
<dbReference type="SUPFAM" id="SSF55620">
    <property type="entry name" value="Tetrahydrobiopterin biosynthesis enzymes-like"/>
    <property type="match status" value="1"/>
</dbReference>
<keyword evidence="6 8" id="KW-0456">Lyase</keyword>
<dbReference type="GO" id="GO:0003874">
    <property type="term" value="F:6-pyruvoyltetrahydropterin synthase activity"/>
    <property type="evidence" value="ECO:0007669"/>
    <property type="project" value="InterPro"/>
</dbReference>
<comment type="similarity">
    <text evidence="2 8">Belongs to the PTPS family. QueD subfamily.</text>
</comment>
<dbReference type="InterPro" id="IPR038418">
    <property type="entry name" value="6-PTP_synth/QueD_sf"/>
</dbReference>